<keyword evidence="6" id="KW-0946">Virion</keyword>
<evidence type="ECO:0000313" key="8">
    <source>
        <dbReference type="EMBL" id="AWP48402.1"/>
    </source>
</evidence>
<evidence type="ECO:0000256" key="6">
    <source>
        <dbReference type="ARBA" id="ARBA00022844"/>
    </source>
</evidence>
<dbReference type="InterPro" id="IPR007622">
    <property type="entry name" value="Herpes_UL55"/>
</dbReference>
<proteinExistence type="inferred from homology"/>
<feature type="region of interest" description="Disordered" evidence="7">
    <location>
        <begin position="1"/>
        <end position="38"/>
    </location>
</feature>
<dbReference type="EMBL" id="MF621254">
    <property type="protein sequence ID" value="AWP48402.1"/>
    <property type="molecule type" value="Genomic_DNA"/>
</dbReference>
<evidence type="ECO:0000256" key="5">
    <source>
        <dbReference type="ARBA" id="ARBA00022580"/>
    </source>
</evidence>
<keyword evidence="5" id="KW-0920">Virion tegument</keyword>
<accession>A0A2U9DUW9</accession>
<protein>
    <submittedName>
        <fullName evidence="8">UL55</fullName>
    </submittedName>
</protein>
<comment type="similarity">
    <text evidence="3">Belongs to the alphaherpesvirinae HHV-1 UL55 family.</text>
</comment>
<dbReference type="GO" id="GO:0019058">
    <property type="term" value="P:viral life cycle"/>
    <property type="evidence" value="ECO:0007669"/>
    <property type="project" value="InterPro"/>
</dbReference>
<evidence type="ECO:0000256" key="7">
    <source>
        <dbReference type="SAM" id="MobiDB-lite"/>
    </source>
</evidence>
<reference evidence="8" key="1">
    <citation type="journal article" date="2017" name="PLoS Med.">
        <title>Dual-strain genital herpes simplex virus type 2 (HSV-2) infection in the US, Peru, and 8 countries in sub-Saharan Africa: A nested cross-sectional viral genotyping study.</title>
        <authorList>
            <person name="Johnston C."/>
            <person name="Magaret A."/>
            <person name="Roychoudhury P."/>
            <person name="Greninger A.L."/>
            <person name="Reeves D."/>
            <person name="Schiffer J."/>
            <person name="Jerome K.R."/>
            <person name="Sather C."/>
            <person name="Diem K."/>
            <person name="Lingappa J.R."/>
            <person name="Celum C."/>
            <person name="Koelle D.M."/>
            <person name="Wald A."/>
        </authorList>
    </citation>
    <scope>NUCLEOTIDE SEQUENCE</scope>
    <source>
        <strain evidence="8">2005-37403</strain>
    </source>
</reference>
<keyword evidence="4" id="KW-1048">Host nucleus</keyword>
<dbReference type="GO" id="GO:0019033">
    <property type="term" value="C:viral tegument"/>
    <property type="evidence" value="ECO:0007669"/>
    <property type="project" value="UniProtKB-SubCell"/>
</dbReference>
<sequence>MTHRINVGPRPGPLHSASRNSRQTRIHRPPPRNMTTTPLSNLFLRAPDITHVAPPYCLNATWQAENALHTTKTDPACLAARSYLVRASCSTSGPIHCFFFAVYKDSQHSLPLVTELRNFADLVNHPPVLRELEDKRGGRLRCTGPFSCGTIKDVSGASPAGEYTINGIVYHCHCRYPFSKTCWLGASAALQHLRSISSSGTAARAAEQRRHKIKIKIKV</sequence>
<evidence type="ECO:0000256" key="1">
    <source>
        <dbReference type="ARBA" id="ARBA00004428"/>
    </source>
</evidence>
<dbReference type="Pfam" id="PF04537">
    <property type="entry name" value="Herpes_UL55"/>
    <property type="match status" value="1"/>
</dbReference>
<evidence type="ECO:0000256" key="2">
    <source>
        <dbReference type="ARBA" id="ARBA00004535"/>
    </source>
</evidence>
<organism evidence="8">
    <name type="scientific">Human herpesvirus 2</name>
    <name type="common">HHV-2</name>
    <name type="synonym">Human herpes simplex virus 2</name>
    <dbReference type="NCBI Taxonomy" id="10310"/>
    <lineage>
        <taxon>Viruses</taxon>
        <taxon>Duplodnaviria</taxon>
        <taxon>Heunggongvirae</taxon>
        <taxon>Peploviricota</taxon>
        <taxon>Herviviricetes</taxon>
        <taxon>Herpesvirales</taxon>
        <taxon>Orthoherpesviridae</taxon>
        <taxon>Alphaherpesvirinae</taxon>
        <taxon>Simplexvirus</taxon>
        <taxon>Simplexvirus humanalpha2</taxon>
    </lineage>
</organism>
<comment type="subcellular location">
    <subcellularLocation>
        <location evidence="1">Host nucleus matrix</location>
    </subcellularLocation>
    <subcellularLocation>
        <location evidence="2">Virion tegument</location>
    </subcellularLocation>
</comment>
<dbReference type="GO" id="GO:0044204">
    <property type="term" value="C:host cell nuclear matrix"/>
    <property type="evidence" value="ECO:0007669"/>
    <property type="project" value="UniProtKB-SubCell"/>
</dbReference>
<evidence type="ECO:0000256" key="4">
    <source>
        <dbReference type="ARBA" id="ARBA00022562"/>
    </source>
</evidence>
<evidence type="ECO:0000256" key="3">
    <source>
        <dbReference type="ARBA" id="ARBA00009538"/>
    </source>
</evidence>
<name>A0A2U9DUW9_HHV2</name>
<organismHost>
    <name type="scientific">Homo sapiens</name>
    <name type="common">Human</name>
    <dbReference type="NCBI Taxonomy" id="9606"/>
</organismHost>